<feature type="compositionally biased region" description="Basic and acidic residues" evidence="1">
    <location>
        <begin position="1"/>
        <end position="11"/>
    </location>
</feature>
<protein>
    <submittedName>
        <fullName evidence="2">Uncharacterized protein</fullName>
    </submittedName>
</protein>
<feature type="region of interest" description="Disordered" evidence="1">
    <location>
        <begin position="1"/>
        <end position="31"/>
    </location>
</feature>
<dbReference type="AlphaFoldDB" id="A0A813KLB4"/>
<comment type="caution">
    <text evidence="2">The sequence shown here is derived from an EMBL/GenBank/DDBJ whole genome shotgun (WGS) entry which is preliminary data.</text>
</comment>
<dbReference type="EMBL" id="CAJNNW010030774">
    <property type="protein sequence ID" value="CAE8704401.1"/>
    <property type="molecule type" value="Genomic_DNA"/>
</dbReference>
<dbReference type="Proteomes" id="UP000626109">
    <property type="component" value="Unassembled WGS sequence"/>
</dbReference>
<name>A0A813KLB4_POLGL</name>
<organism evidence="2 3">
    <name type="scientific">Polarella glacialis</name>
    <name type="common">Dinoflagellate</name>
    <dbReference type="NCBI Taxonomy" id="89957"/>
    <lineage>
        <taxon>Eukaryota</taxon>
        <taxon>Sar</taxon>
        <taxon>Alveolata</taxon>
        <taxon>Dinophyceae</taxon>
        <taxon>Suessiales</taxon>
        <taxon>Suessiaceae</taxon>
        <taxon>Polarella</taxon>
    </lineage>
</organism>
<gene>
    <name evidence="2" type="ORF">PGLA2088_LOCUS33149</name>
</gene>
<reference evidence="2" key="1">
    <citation type="submission" date="2021-02" db="EMBL/GenBank/DDBJ databases">
        <authorList>
            <person name="Dougan E. K."/>
            <person name="Rhodes N."/>
            <person name="Thang M."/>
            <person name="Chan C."/>
        </authorList>
    </citation>
    <scope>NUCLEOTIDE SEQUENCE</scope>
</reference>
<evidence type="ECO:0000313" key="3">
    <source>
        <dbReference type="Proteomes" id="UP000626109"/>
    </source>
</evidence>
<feature type="non-terminal residue" evidence="2">
    <location>
        <position position="54"/>
    </location>
</feature>
<sequence>VVAAGEKKEDSEALDSWLAPDTEPLTPSAFRHPDKVKNLQLSRKKTIGFLEPVT</sequence>
<accession>A0A813KLB4</accession>
<proteinExistence type="predicted"/>
<evidence type="ECO:0000256" key="1">
    <source>
        <dbReference type="SAM" id="MobiDB-lite"/>
    </source>
</evidence>
<evidence type="ECO:0000313" key="2">
    <source>
        <dbReference type="EMBL" id="CAE8704401.1"/>
    </source>
</evidence>